<dbReference type="InterPro" id="IPR013022">
    <property type="entry name" value="Xyl_isomerase-like_TIM-brl"/>
</dbReference>
<evidence type="ECO:0000259" key="4">
    <source>
        <dbReference type="Pfam" id="PF01261"/>
    </source>
</evidence>
<dbReference type="RefSeq" id="WP_058123224.1">
    <property type="nucleotide sequence ID" value="NZ_CYRX01000025.1"/>
</dbReference>
<evidence type="ECO:0000313" key="5">
    <source>
        <dbReference type="EMBL" id="CUH60191.1"/>
    </source>
</evidence>
<accession>A0A0P1EYF3</accession>
<reference evidence="5 6" key="1">
    <citation type="submission" date="2015-09" db="EMBL/GenBank/DDBJ databases">
        <authorList>
            <consortium name="Swine Surveillance"/>
        </authorList>
    </citation>
    <scope>NUCLEOTIDE SEQUENCE [LARGE SCALE GENOMIC DNA]</scope>
    <source>
        <strain evidence="5 6">CECT 5294</strain>
    </source>
</reference>
<evidence type="ECO:0000256" key="1">
    <source>
        <dbReference type="ARBA" id="ARBA00023235"/>
    </source>
</evidence>
<dbReference type="AlphaFoldDB" id="A0A0P1EYF3"/>
<dbReference type="GO" id="GO:0008903">
    <property type="term" value="F:hydroxypyruvate isomerase activity"/>
    <property type="evidence" value="ECO:0007669"/>
    <property type="project" value="UniProtKB-EC"/>
</dbReference>
<dbReference type="InterPro" id="IPR050417">
    <property type="entry name" value="Sugar_Epim/Isomerase"/>
</dbReference>
<feature type="domain" description="Xylose isomerase-like TIM barrel" evidence="4">
    <location>
        <begin position="27"/>
        <end position="256"/>
    </location>
</feature>
<comment type="similarity">
    <text evidence="2">Belongs to the hyi family.</text>
</comment>
<dbReference type="SUPFAM" id="SSF51658">
    <property type="entry name" value="Xylose isomerase-like"/>
    <property type="match status" value="1"/>
</dbReference>
<evidence type="ECO:0000256" key="2">
    <source>
        <dbReference type="PIRNR" id="PIRNR006241"/>
    </source>
</evidence>
<organism evidence="5 6">
    <name type="scientific">Thalassobacter stenotrophicus</name>
    <dbReference type="NCBI Taxonomy" id="266809"/>
    <lineage>
        <taxon>Bacteria</taxon>
        <taxon>Pseudomonadati</taxon>
        <taxon>Pseudomonadota</taxon>
        <taxon>Alphaproteobacteria</taxon>
        <taxon>Rhodobacterales</taxon>
        <taxon>Roseobacteraceae</taxon>
        <taxon>Thalassobacter</taxon>
    </lineage>
</organism>
<dbReference type="EMBL" id="CYRX01000025">
    <property type="protein sequence ID" value="CUH60191.1"/>
    <property type="molecule type" value="Genomic_DNA"/>
</dbReference>
<proteinExistence type="inferred from homology"/>
<dbReference type="eggNOG" id="COG3622">
    <property type="taxonomic scope" value="Bacteria"/>
</dbReference>
<dbReference type="GO" id="GO:0046487">
    <property type="term" value="P:glyoxylate metabolic process"/>
    <property type="evidence" value="ECO:0007669"/>
    <property type="project" value="TreeGrafter"/>
</dbReference>
<dbReference type="InterPro" id="IPR036237">
    <property type="entry name" value="Xyl_isomerase-like_sf"/>
</dbReference>
<sequence length="260" mass="28311">MTNHTQHQRFSANLGFLWADLPLPDAIRAAKAAGFDAVECHWPYDTPPSDVLAALKETGLTMLGLNTVRGNPGENGLSALPGREDEARAAIDQALTYGFEIGAGAVHVMAGFAEGPEADAAFADNLRYACSKAADMGMTILIEPLNSYDAPGYYLKTSRQAVTIIERLNLPNLKLMFDCYHLQIMEGDLSRRLTACLPHIGHVQIASVPDRGAPDHGELHYPHIYAHLATLGWDHPLGAEYKPNGPTDATLAWLQQEKRT</sequence>
<keyword evidence="5" id="KW-0670">Pyruvate</keyword>
<dbReference type="InterPro" id="IPR026040">
    <property type="entry name" value="HyI-like"/>
</dbReference>
<dbReference type="FunFam" id="3.20.20.150:FF:000007">
    <property type="entry name" value="Hydroxypyruvate isomerase"/>
    <property type="match status" value="1"/>
</dbReference>
<dbReference type="PANTHER" id="PTHR43489">
    <property type="entry name" value="ISOMERASE"/>
    <property type="match status" value="1"/>
</dbReference>
<dbReference type="PIRSF" id="PIRSF006241">
    <property type="entry name" value="HyI"/>
    <property type="match status" value="1"/>
</dbReference>
<dbReference type="Pfam" id="PF01261">
    <property type="entry name" value="AP_endonuc_2"/>
    <property type="match status" value="1"/>
</dbReference>
<dbReference type="Gene3D" id="3.20.20.150">
    <property type="entry name" value="Divalent-metal-dependent TIM barrel enzymes"/>
    <property type="match status" value="1"/>
</dbReference>
<dbReference type="PANTHER" id="PTHR43489:SF6">
    <property type="entry name" value="HYDROXYPYRUVATE ISOMERASE-RELATED"/>
    <property type="match status" value="1"/>
</dbReference>
<evidence type="ECO:0000256" key="3">
    <source>
        <dbReference type="PIRSR" id="PIRSR006241-50"/>
    </source>
</evidence>
<keyword evidence="1 2" id="KW-0413">Isomerase</keyword>
<evidence type="ECO:0000313" key="6">
    <source>
        <dbReference type="Proteomes" id="UP000051298"/>
    </source>
</evidence>
<dbReference type="EC" id="5.3.1.22" evidence="5"/>
<dbReference type="STRING" id="266809.PM03_06195"/>
<protein>
    <submittedName>
        <fullName evidence="5">Putative hydroxypyruvate isomerase YgbM</fullName>
        <ecNumber evidence="5">5.3.1.22</ecNumber>
    </submittedName>
</protein>
<feature type="active site" description="Proton donor/acceptor" evidence="3">
    <location>
        <position position="143"/>
    </location>
</feature>
<gene>
    <name evidence="5" type="primary">ygbM</name>
    <name evidence="5" type="ORF">THS5294_01480</name>
</gene>
<name>A0A0P1EYF3_9RHOB</name>
<dbReference type="Proteomes" id="UP000051298">
    <property type="component" value="Unassembled WGS sequence"/>
</dbReference>
<feature type="active site" description="Proton donor/acceptor" evidence="3">
    <location>
        <position position="240"/>
    </location>
</feature>